<gene>
    <name evidence="2" type="ORF">FPZ41_18315</name>
</gene>
<organism evidence="2 3">
    <name type="scientific">Streptomyces acidicola</name>
    <dbReference type="NCBI Taxonomy" id="2596892"/>
    <lineage>
        <taxon>Bacteria</taxon>
        <taxon>Bacillati</taxon>
        <taxon>Actinomycetota</taxon>
        <taxon>Actinomycetes</taxon>
        <taxon>Kitasatosporales</taxon>
        <taxon>Streptomycetaceae</taxon>
        <taxon>Streptomyces</taxon>
    </lineage>
</organism>
<dbReference type="GO" id="GO:0003677">
    <property type="term" value="F:DNA binding"/>
    <property type="evidence" value="ECO:0007669"/>
    <property type="project" value="InterPro"/>
</dbReference>
<dbReference type="AlphaFoldDB" id="A0A5N8WUV6"/>
<dbReference type="PROSITE" id="PS51192">
    <property type="entry name" value="HELICASE_ATP_BIND_1"/>
    <property type="match status" value="1"/>
</dbReference>
<feature type="domain" description="Helicase ATP-binding" evidence="1">
    <location>
        <begin position="79"/>
        <end position="271"/>
    </location>
</feature>
<keyword evidence="2" id="KW-0540">Nuclease</keyword>
<dbReference type="Proteomes" id="UP000373149">
    <property type="component" value="Unassembled WGS sequence"/>
</dbReference>
<name>A0A5N8WUV6_9ACTN</name>
<protein>
    <submittedName>
        <fullName evidence="2">Type III restriction endonuclease</fullName>
    </submittedName>
</protein>
<keyword evidence="2" id="KW-0378">Hydrolase</keyword>
<dbReference type="SUPFAM" id="SSF52540">
    <property type="entry name" value="P-loop containing nucleoside triphosphate hydrolases"/>
    <property type="match status" value="2"/>
</dbReference>
<dbReference type="Gene3D" id="3.40.50.300">
    <property type="entry name" value="P-loop containing nucleotide triphosphate hydrolases"/>
    <property type="match status" value="2"/>
</dbReference>
<dbReference type="GO" id="GO:0005524">
    <property type="term" value="F:ATP binding"/>
    <property type="evidence" value="ECO:0007669"/>
    <property type="project" value="InterPro"/>
</dbReference>
<evidence type="ECO:0000259" key="1">
    <source>
        <dbReference type="PROSITE" id="PS51192"/>
    </source>
</evidence>
<dbReference type="PANTHER" id="PTHR47396">
    <property type="entry name" value="TYPE I RESTRICTION ENZYME ECOKI R PROTEIN"/>
    <property type="match status" value="1"/>
</dbReference>
<dbReference type="PANTHER" id="PTHR47396:SF1">
    <property type="entry name" value="ATP-DEPENDENT HELICASE IRC3-RELATED"/>
    <property type="match status" value="1"/>
</dbReference>
<dbReference type="InterPro" id="IPR014001">
    <property type="entry name" value="Helicase_ATP-bd"/>
</dbReference>
<dbReference type="Pfam" id="PF19778">
    <property type="entry name" value="RE_endonuc"/>
    <property type="match status" value="1"/>
</dbReference>
<dbReference type="InterPro" id="IPR027417">
    <property type="entry name" value="P-loop_NTPase"/>
</dbReference>
<dbReference type="InterPro" id="IPR045572">
    <property type="entry name" value="RE_endonuc_C"/>
</dbReference>
<dbReference type="RefSeq" id="WP_152863940.1">
    <property type="nucleotide sequence ID" value="NZ_VMNX01000061.1"/>
</dbReference>
<keyword evidence="3" id="KW-1185">Reference proteome</keyword>
<reference evidence="2 3" key="1">
    <citation type="submission" date="2019-09" db="EMBL/GenBank/DDBJ databases">
        <authorList>
            <person name="Duangmal K."/>
            <person name="Teo W.F.A."/>
            <person name="Lipun K."/>
        </authorList>
    </citation>
    <scope>NUCLEOTIDE SEQUENCE [LARGE SCALE GENOMIC DNA]</scope>
    <source>
        <strain evidence="2 3">K1PN6</strain>
    </source>
</reference>
<dbReference type="GO" id="GO:0015668">
    <property type="term" value="F:type III site-specific deoxyribonuclease activity"/>
    <property type="evidence" value="ECO:0007669"/>
    <property type="project" value="InterPro"/>
</dbReference>
<evidence type="ECO:0000313" key="3">
    <source>
        <dbReference type="Proteomes" id="UP000373149"/>
    </source>
</evidence>
<dbReference type="Pfam" id="PF04851">
    <property type="entry name" value="ResIII"/>
    <property type="match status" value="1"/>
</dbReference>
<accession>A0A5N8WUV6</accession>
<dbReference type="GO" id="GO:0005829">
    <property type="term" value="C:cytosol"/>
    <property type="evidence" value="ECO:0007669"/>
    <property type="project" value="TreeGrafter"/>
</dbReference>
<dbReference type="EMBL" id="VMNX01000061">
    <property type="protein sequence ID" value="MPY50424.1"/>
    <property type="molecule type" value="Genomic_DNA"/>
</dbReference>
<sequence length="1031" mass="114733">MKFSFDADLDYQRQAIDAVTGLFKGQEAMTSQFTVHAHPSAHAGFEGLSDLGYGNMLHLDRETILTNLREVQIRTGLAPEPALDSMNFTIEMETGTGKTYVYLRTIYELNQFYGFTKFMVVVPSVAIKEGVETSIRMLREHFATLYGNPPMNFFQFDGGNPSRVRSFATSPSVEIMIVTVAAINKKTNKIYQPAEDLDFEVPADLIRATNPIIIVDEPQSVYGDTGNGRKKGAGRSALEDFNTLATLRYSATHPKDDKANLVYRLDAIAAYENELVKQIEVDSLVTSSSGTTPYVKFLGAKRGKPGAITARIEADVEEGNELKRKAVTVDTGSRSNLADVTGRDLYKNLTVVAINVAEGQQSISFDTVAHQLGVGDSIGAEVSLGERARQMIAQTIRQHLRKEQEFAIHRRDIKVLSLIFVDSVAKYREYGPNGEALPGEYARTFEEEYTRIASEPEFNTLLGDSPADKVAKEAHQGYFSVDRRKGGAEVLVDTKETTDKGRQQAGLAYEQIMRDKVGLTTPGTPIRFVFSHSALQEGWDNPNVFQICVLRNMGTERWRRQSIGRGLRLCVDGSGNRVHGFDTNRLTVIANESYEEFAERLQREMADDLGIRFGVVTVDGFARLTFKTEDGSVVPVGAAAAQQLYQALFFEGYVDAKGKVQDSLREAVQTGDAKLTKIVDDAVDSEAATKAVLGHIKRLAKPIDVKKAGERITVPVVQERLDSPEFQELWNRIRHRTEYRVEVDETDLRAAMVKELRTMLAVPKRRGEWLTHRVRRIDQSGLTAEAAAARRTDVTYADSEDLPDILSVLADRTQLTRATLAHVLTESGTLAQFRNNPQAYIDQVGRLLNITKEQFLVEGVRYELVDASRPEADRRYPISLFHEADLAGYTGPGGNIISDADGNAVSFEDKSVYRYLIIDSTPEKEFALALLQRPEVKSFVKLPPSFEIPTPLGNYNPDWALTVERTDGSRYVVFETKDVNELALLRPKEQKKIVSARRHFAAVTRDTGIDDLEYEVVNGIGAATAVMERDA</sequence>
<keyword evidence="2" id="KW-0255">Endonuclease</keyword>
<dbReference type="InterPro" id="IPR006935">
    <property type="entry name" value="Helicase/UvrB_N"/>
</dbReference>
<comment type="caution">
    <text evidence="2">The sequence shown here is derived from an EMBL/GenBank/DDBJ whole genome shotgun (WGS) entry which is preliminary data.</text>
</comment>
<dbReference type="InterPro" id="IPR050742">
    <property type="entry name" value="Helicase_Restrict-Modif_Enz"/>
</dbReference>
<proteinExistence type="predicted"/>
<evidence type="ECO:0000313" key="2">
    <source>
        <dbReference type="EMBL" id="MPY50424.1"/>
    </source>
</evidence>